<evidence type="ECO:0000313" key="2">
    <source>
        <dbReference type="Proteomes" id="UP001060085"/>
    </source>
</evidence>
<organism evidence="1 2">
    <name type="scientific">Catharanthus roseus</name>
    <name type="common">Madagascar periwinkle</name>
    <name type="synonym">Vinca rosea</name>
    <dbReference type="NCBI Taxonomy" id="4058"/>
    <lineage>
        <taxon>Eukaryota</taxon>
        <taxon>Viridiplantae</taxon>
        <taxon>Streptophyta</taxon>
        <taxon>Embryophyta</taxon>
        <taxon>Tracheophyta</taxon>
        <taxon>Spermatophyta</taxon>
        <taxon>Magnoliopsida</taxon>
        <taxon>eudicotyledons</taxon>
        <taxon>Gunneridae</taxon>
        <taxon>Pentapetalae</taxon>
        <taxon>asterids</taxon>
        <taxon>lamiids</taxon>
        <taxon>Gentianales</taxon>
        <taxon>Apocynaceae</taxon>
        <taxon>Rauvolfioideae</taxon>
        <taxon>Vinceae</taxon>
        <taxon>Catharanthinae</taxon>
        <taxon>Catharanthus</taxon>
    </lineage>
</organism>
<protein>
    <submittedName>
        <fullName evidence="1">Uncharacterized protein</fullName>
    </submittedName>
</protein>
<evidence type="ECO:0000313" key="1">
    <source>
        <dbReference type="EMBL" id="KAI5647882.1"/>
    </source>
</evidence>
<reference evidence="2" key="1">
    <citation type="journal article" date="2023" name="Nat. Plants">
        <title>Single-cell RNA sequencing provides a high-resolution roadmap for understanding the multicellular compartmentation of specialized metabolism.</title>
        <authorList>
            <person name="Sun S."/>
            <person name="Shen X."/>
            <person name="Li Y."/>
            <person name="Li Y."/>
            <person name="Wang S."/>
            <person name="Li R."/>
            <person name="Zhang H."/>
            <person name="Shen G."/>
            <person name="Guo B."/>
            <person name="Wei J."/>
            <person name="Xu J."/>
            <person name="St-Pierre B."/>
            <person name="Chen S."/>
            <person name="Sun C."/>
        </authorList>
    </citation>
    <scope>NUCLEOTIDE SEQUENCE [LARGE SCALE GENOMIC DNA]</scope>
</reference>
<proteinExistence type="predicted"/>
<sequence>MTTPQNKNGEASNAIKTVEASLWWDSFRLLLTELENVSLSSDLPPSLEKKLKENHAWFLGTVNLFKPPNQKSREALDAKKVKIGSRQLTIQPELKEAALKTSSVLSLDEVQSYILVERSVEQNAIAVDSMLREFHHLVMVQYYIERQCLLKCTRQILMHALYVASRLKGHAIRDEAQKLMSDGLESKLFSTLEELLSRNYPEQMDVDLCALWAEETLIEDNLVLDILFLAYYEAFCSCSSKDWKKLLLLYKGAISGSFNLGNLCVSAEAIRLTYYVKVQLLLILIETLDLENLLQMIHDEIPFRQGSVAFSLVDVQEFDAMISDMDSFQSKEAGLLILAWAVFLCLISALPEKEDSLVLMEIDHVSYVRQAIEAASLSYFLEILDSNILKESEGPTAGYRCVLRTFISAFVASYEISLQLEDDNLKLILDILYKLYRGEESLCIQFWDRDSYVDGPIRCLLCSLEGEFPFRTVEFVRLLSALAEGTWPSECVYNFLNKSIGITSLFEINNDFMVDGASKIVKTSLPMNVPGAQGLTIPSGTRGQVIRLLHGNSAVVQWEYAQSGVVVLILRLAQQLYLESSEEVLVIFDLISRMVTFNMGVCHALMATGKSLCDEGASAEGQAEKYWGIDVVEMVCTLVKNLPPTCYGAAVMSMGVNILAKMLKCSPCPVSAMITKANIFDVALQTNPFDVGSNGLSSRTWLISGRLAKLLLIDCEHSDCSLTLSVLDFTIQLVETGIENDNVLALVIFSLQYVLVNHAVWTYKVKHARWEVTLKVLDVVKKCILTIPYCEKLGGMIQDILLCDSSIHGALFRIVCSTAQGLEKLYISRMYELIDIEGLQLAILSGLDILSSMLTVLSKDLLNSSIFCKAILSPLTKPIPLVAAVISLISYFQNSKIQVAAARLFSLLFVVGDASKSSAFANAFLGLDDKQISQFRNSIYYIISEHLMWNEELVITTLKLLSSAACYQPAFLVAVITLQEDPYAQVSEPSTKKPSSEADLTGLKKADILDAFLQFVRKSDGLIKSKPQVLLNVLNFLRALWQGAPQFTNILQQLRNSETFWGHLFDSVAFISDMPDNSSQSLSEMELRNLGYRYYCQSNVLEIIAYELFLHKKFLHAELILKETSDSSKDKVDKPVGTKSGKDGSRRGLMDLLSTAFNNSLGKLIKSYASCRYDYRIHMHAKVATSSFSVHAMGKLMTGETGSLSMLLVQKIHALSDKLMKLPAFSELLARYTQRNYSQGKDLQYLILSDLFYHLQGELEGRQIDDRSFKELLQYLLQSNFLPVYLCKCIDDLETHGGGVPSYDLRRLKSDLALELWDLSEWRESKAVAEKMLHCLEDVNVEVLLLSAKLSALKALVAMLSLYIDDLSTNQPLGGKMPQQLISPSIDHLCQCLHSTTETLGAGHDASEDVLEIVATQVELLLHLIKSMGENLSIRTCAVVLKSSGQCLKVLSAFRPLDDGVKGTMKLLLILILFSVKLNFKEAHPDVRTAIESVEDSAELSNMSLALLPILCNCIQFADHCALSLTTIDVILRSFSTPATWFPILQKHLQLTYVVQILEEKNSATIPVVLEFLLTLSRLREGAKMLVDGGFFVSIRGLLAELSDAGPCSVVQTEMSLSINKIEKPKHIWGLSLAVVTSVIQSLGASSLDSGVVDYVMTHLLVEKAYLVSYYLSSPDFPSDDHDKKRARSLKRQTSLSTLKETEQTLFLICVLARYQNSWNKTMKEMDSQLRERSIHLLAFISRGFQHRGELPGRVAPLLCHPVQKEEFEWYKKPSFINSRNGWFVLSPLGCGLDPKFSSLSSRSTALVVKAPSNDHATPQTHFSDITAIQMYRIAFLLLKFLCIQAEASAKRAEELGFVDLGHFPELPMPDILQGLQDQGIVIVSELCEAYKLKQATPEIQDICLLLLQITVMALYIEFCVIQICGMRPVLGRAEDFLKEFRLLTQATERHAFLKETMKSLKQVASFVYPELLQAIALG</sequence>
<dbReference type="EMBL" id="CM044708">
    <property type="protein sequence ID" value="KAI5647882.1"/>
    <property type="molecule type" value="Genomic_DNA"/>
</dbReference>
<gene>
    <name evidence="1" type="ORF">M9H77_33887</name>
</gene>
<dbReference type="Proteomes" id="UP001060085">
    <property type="component" value="Linkage Group LG08"/>
</dbReference>
<keyword evidence="2" id="KW-1185">Reference proteome</keyword>
<accession>A0ACB9ZNU5</accession>
<comment type="caution">
    <text evidence="1">The sequence shown here is derived from an EMBL/GenBank/DDBJ whole genome shotgun (WGS) entry which is preliminary data.</text>
</comment>
<name>A0ACB9ZNU5_CATRO</name>